<dbReference type="RefSeq" id="WP_159423731.1">
    <property type="nucleotide sequence ID" value="NZ_CP047180.1"/>
</dbReference>
<feature type="transmembrane region" description="Helical" evidence="7">
    <location>
        <begin position="558"/>
        <end position="578"/>
    </location>
</feature>
<protein>
    <recommendedName>
        <fullName evidence="8">Copper resistance protein D domain-containing protein</fullName>
    </recommendedName>
</protein>
<dbReference type="PANTHER" id="PTHR34820">
    <property type="entry name" value="INNER MEMBRANE PROTEIN YEBZ"/>
    <property type="match status" value="1"/>
</dbReference>
<evidence type="ECO:0000313" key="9">
    <source>
        <dbReference type="EMBL" id="QHC64336.1"/>
    </source>
</evidence>
<feature type="transmembrane region" description="Helical" evidence="7">
    <location>
        <begin position="208"/>
        <end position="229"/>
    </location>
</feature>
<keyword evidence="2" id="KW-1003">Cell membrane</keyword>
<name>A0ABX6H3H4_9MICO</name>
<dbReference type="Proteomes" id="UP000464597">
    <property type="component" value="Chromosome"/>
</dbReference>
<reference evidence="10" key="1">
    <citation type="submission" date="2019-12" db="EMBL/GenBank/DDBJ databases">
        <title>Complete and draft genome sequences of new strains and members of some known species of the genus Rathayibacter isolated from plants.</title>
        <authorList>
            <person name="Tarlachkov S.V."/>
            <person name="Starodumova I.P."/>
            <person name="Dorofeeva L.V."/>
            <person name="Prisyazhnaya N.V."/>
            <person name="Leyn S."/>
            <person name="Zlamal J."/>
            <person name="Elan M."/>
            <person name="Osterman A.L."/>
            <person name="Nadler S."/>
            <person name="Subbotin S.A."/>
            <person name="Evtushenko L.I."/>
        </authorList>
    </citation>
    <scope>NUCLEOTIDE SEQUENCE [LARGE SCALE GENOMIC DNA]</scope>
    <source>
        <strain evidence="10">VKM Ac-2802</strain>
    </source>
</reference>
<evidence type="ECO:0000256" key="1">
    <source>
        <dbReference type="ARBA" id="ARBA00004651"/>
    </source>
</evidence>
<feature type="domain" description="Copper resistance protein D" evidence="8">
    <location>
        <begin position="272"/>
        <end position="369"/>
    </location>
</feature>
<keyword evidence="5 7" id="KW-0472">Membrane</keyword>
<feature type="transmembrane region" description="Helical" evidence="7">
    <location>
        <begin position="309"/>
        <end position="329"/>
    </location>
</feature>
<dbReference type="EMBL" id="CP047180">
    <property type="protein sequence ID" value="QHC64336.1"/>
    <property type="molecule type" value="Genomic_DNA"/>
</dbReference>
<feature type="transmembrane region" description="Helical" evidence="7">
    <location>
        <begin position="273"/>
        <end position="297"/>
    </location>
</feature>
<feature type="transmembrane region" description="Helical" evidence="7">
    <location>
        <begin position="181"/>
        <end position="201"/>
    </location>
</feature>
<gene>
    <name evidence="9" type="ORF">GSU69_17730</name>
</gene>
<evidence type="ECO:0000256" key="4">
    <source>
        <dbReference type="ARBA" id="ARBA00022989"/>
    </source>
</evidence>
<evidence type="ECO:0000256" key="6">
    <source>
        <dbReference type="SAM" id="MobiDB-lite"/>
    </source>
</evidence>
<feature type="compositionally biased region" description="Basic and acidic residues" evidence="6">
    <location>
        <begin position="11"/>
        <end position="22"/>
    </location>
</feature>
<dbReference type="InterPro" id="IPR008457">
    <property type="entry name" value="Cu-R_CopD_dom"/>
</dbReference>
<evidence type="ECO:0000256" key="2">
    <source>
        <dbReference type="ARBA" id="ARBA00022475"/>
    </source>
</evidence>
<evidence type="ECO:0000256" key="3">
    <source>
        <dbReference type="ARBA" id="ARBA00022692"/>
    </source>
</evidence>
<feature type="transmembrane region" description="Helical" evidence="7">
    <location>
        <begin position="92"/>
        <end position="115"/>
    </location>
</feature>
<sequence length="701" mass="74010">MAHAPSSTPLGHDDHGHDDHGPGGHGDPGPDDDLLPPGRPAAAPLRAAEATLLLAVPAAVAVALTGLTYTGAFSTETRLIDPGELVTRGLPIARVVHDTAASLTIGLLTAATFLLPGQRIAPGIVSYSQNRALRWATWSAAVWVASALAVLVFTAANAIGQPLDAPGFRTQLVFYATQLELGQTLVASTACATAVLLLTLFSRRLGWVAAATAIAVLALLPLSLSGHAAGADEHANAVNSLAVHLIGVTAWAGGLAAVILLRRTVGGEIGTVVARYSVLAGWAFGAVAFSGLVNASLRIEGLDDLGTPYGQLLIVKAVALLALGGAGAWHRLRLIPRLRADPADRRAFTAVAVGEVLVMALTIGVSVALSNSAPPVSQDPVSNDARRSLLGFRYPPEVTPERMLDQWHLDAVWLGIAVVGAALYVHAVLKLRRRGDAWPLGRTLAWVAGCAALASTTSGGPGVYGQVHFSTHMIQHMLLMMVVPPLLVLGGPVLLALRVLPVRRDGGRGLREWILAAVHSRYLAVLSKAPVAAVLFAGSLVAFYYTGWFEWAMFSHQGHVLMTLHFLATGYLFFWVLIGVDPGPDRPGHVLRLLVMLATLAFHAFFGLAIMSQTTVLAAPWWTALGYTDTDALLADQGVGGGIAWSAGEIPMVLIALVVVAQWVRSEERTAKRYDRRADRDGEAELAAYNARLDRLDRRGS</sequence>
<comment type="subcellular location">
    <subcellularLocation>
        <location evidence="1">Cell membrane</location>
        <topology evidence="1">Multi-pass membrane protein</topology>
    </subcellularLocation>
</comment>
<keyword evidence="4 7" id="KW-1133">Transmembrane helix</keyword>
<feature type="transmembrane region" description="Helical" evidence="7">
    <location>
        <begin position="643"/>
        <end position="664"/>
    </location>
</feature>
<feature type="transmembrane region" description="Helical" evidence="7">
    <location>
        <begin position="476"/>
        <end position="501"/>
    </location>
</feature>
<keyword evidence="10" id="KW-1185">Reference proteome</keyword>
<feature type="transmembrane region" description="Helical" evidence="7">
    <location>
        <begin position="522"/>
        <end position="546"/>
    </location>
</feature>
<evidence type="ECO:0000256" key="5">
    <source>
        <dbReference type="ARBA" id="ARBA00023136"/>
    </source>
</evidence>
<evidence type="ECO:0000256" key="7">
    <source>
        <dbReference type="SAM" id="Phobius"/>
    </source>
</evidence>
<feature type="region of interest" description="Disordered" evidence="6">
    <location>
        <begin position="1"/>
        <end position="41"/>
    </location>
</feature>
<dbReference type="Pfam" id="PF09678">
    <property type="entry name" value="Caa3_CtaG"/>
    <property type="match status" value="1"/>
</dbReference>
<feature type="transmembrane region" description="Helical" evidence="7">
    <location>
        <begin position="135"/>
        <end position="161"/>
    </location>
</feature>
<feature type="transmembrane region" description="Helical" evidence="7">
    <location>
        <begin position="52"/>
        <end position="72"/>
    </location>
</feature>
<feature type="transmembrane region" description="Helical" evidence="7">
    <location>
        <begin position="350"/>
        <end position="369"/>
    </location>
</feature>
<keyword evidence="3 7" id="KW-0812">Transmembrane</keyword>
<organism evidence="9 10">
    <name type="scientific">Rathayibacter festucae</name>
    <dbReference type="NCBI Taxonomy" id="110937"/>
    <lineage>
        <taxon>Bacteria</taxon>
        <taxon>Bacillati</taxon>
        <taxon>Actinomycetota</taxon>
        <taxon>Actinomycetes</taxon>
        <taxon>Micrococcales</taxon>
        <taxon>Microbacteriaceae</taxon>
        <taxon>Rathayibacter</taxon>
    </lineage>
</organism>
<evidence type="ECO:0000313" key="10">
    <source>
        <dbReference type="Proteomes" id="UP000464597"/>
    </source>
</evidence>
<dbReference type="PANTHER" id="PTHR34820:SF4">
    <property type="entry name" value="INNER MEMBRANE PROTEIN YEBZ"/>
    <property type="match status" value="1"/>
</dbReference>
<evidence type="ECO:0000259" key="8">
    <source>
        <dbReference type="Pfam" id="PF05425"/>
    </source>
</evidence>
<feature type="transmembrane region" description="Helical" evidence="7">
    <location>
        <begin position="411"/>
        <end position="431"/>
    </location>
</feature>
<dbReference type="InterPro" id="IPR032694">
    <property type="entry name" value="CopC/D"/>
</dbReference>
<dbReference type="InterPro" id="IPR019108">
    <property type="entry name" value="Caa3_assmbl_CtaG-rel"/>
</dbReference>
<feature type="transmembrane region" description="Helical" evidence="7">
    <location>
        <begin position="241"/>
        <end position="261"/>
    </location>
</feature>
<dbReference type="Pfam" id="PF05425">
    <property type="entry name" value="CopD"/>
    <property type="match status" value="1"/>
</dbReference>
<accession>A0ABX6H3H4</accession>
<feature type="transmembrane region" description="Helical" evidence="7">
    <location>
        <begin position="590"/>
        <end position="623"/>
    </location>
</feature>
<proteinExistence type="predicted"/>
<feature type="transmembrane region" description="Helical" evidence="7">
    <location>
        <begin position="443"/>
        <end position="464"/>
    </location>
</feature>